<evidence type="ECO:0000313" key="2">
    <source>
        <dbReference type="Proteomes" id="UP001143364"/>
    </source>
</evidence>
<reference evidence="1" key="2">
    <citation type="submission" date="2023-01" db="EMBL/GenBank/DDBJ databases">
        <authorList>
            <person name="Sun Q."/>
            <person name="Evtushenko L."/>
        </authorList>
    </citation>
    <scope>NUCLEOTIDE SEQUENCE</scope>
    <source>
        <strain evidence="1">VKM B-2555</strain>
    </source>
</reference>
<protein>
    <submittedName>
        <fullName evidence="1">Uncharacterized protein</fullName>
    </submittedName>
</protein>
<dbReference type="AlphaFoldDB" id="A0A9W6JKI5"/>
<sequence>MAKKRVYIFFRANGWYPLELGSDAEAVANAECNPGTLRVEDAHGRLIWREPSPFDVTPTHPDGSRA</sequence>
<accession>A0A9W6JKI5</accession>
<dbReference type="RefSeq" id="WP_271205897.1">
    <property type="nucleotide sequence ID" value="NZ_BSFK01000016.1"/>
</dbReference>
<name>A0A9W6JKI5_9HYPH</name>
<proteinExistence type="predicted"/>
<organism evidence="1 2">
    <name type="scientific">Methylopila jiangsuensis</name>
    <dbReference type="NCBI Taxonomy" id="586230"/>
    <lineage>
        <taxon>Bacteria</taxon>
        <taxon>Pseudomonadati</taxon>
        <taxon>Pseudomonadota</taxon>
        <taxon>Alphaproteobacteria</taxon>
        <taxon>Hyphomicrobiales</taxon>
        <taxon>Methylopilaceae</taxon>
        <taxon>Methylopila</taxon>
    </lineage>
</organism>
<keyword evidence="2" id="KW-1185">Reference proteome</keyword>
<reference evidence="1" key="1">
    <citation type="journal article" date="2014" name="Int. J. Syst. Evol. Microbiol.">
        <title>Complete genome sequence of Corynebacterium casei LMG S-19264T (=DSM 44701T), isolated from a smear-ripened cheese.</title>
        <authorList>
            <consortium name="US DOE Joint Genome Institute (JGI-PGF)"/>
            <person name="Walter F."/>
            <person name="Albersmeier A."/>
            <person name="Kalinowski J."/>
            <person name="Ruckert C."/>
        </authorList>
    </citation>
    <scope>NUCLEOTIDE SEQUENCE</scope>
    <source>
        <strain evidence="1">VKM B-2555</strain>
    </source>
</reference>
<comment type="caution">
    <text evidence="1">The sequence shown here is derived from an EMBL/GenBank/DDBJ whole genome shotgun (WGS) entry which is preliminary data.</text>
</comment>
<dbReference type="Proteomes" id="UP001143364">
    <property type="component" value="Unassembled WGS sequence"/>
</dbReference>
<evidence type="ECO:0000313" key="1">
    <source>
        <dbReference type="EMBL" id="GLK78081.1"/>
    </source>
</evidence>
<dbReference type="EMBL" id="BSFK01000016">
    <property type="protein sequence ID" value="GLK78081.1"/>
    <property type="molecule type" value="Genomic_DNA"/>
</dbReference>
<gene>
    <name evidence="1" type="ORF">GCM10008171_33350</name>
</gene>